<reference evidence="3" key="1">
    <citation type="submission" date="2013-01" db="EMBL/GenBank/DDBJ databases">
        <title>Draft Genome Sequence of a Mulberry Tree, Morus notabilis C.K. Schneid.</title>
        <authorList>
            <person name="He N."/>
            <person name="Zhao S."/>
        </authorList>
    </citation>
    <scope>NUCLEOTIDE SEQUENCE</scope>
</reference>
<protein>
    <submittedName>
        <fullName evidence="2">Uncharacterized protein</fullName>
    </submittedName>
</protein>
<name>W9R1A6_9ROSA</name>
<dbReference type="AlphaFoldDB" id="W9R1A6"/>
<sequence>MATLIVVICSFSLSSSSFSSPFVDLLLPVVVRSNYVGTFTTMELYVDDTRSGKFREEKCKTLVGLGWLDSAGVEVNCHSSGDGSGEDCNSGDCSCNDSGDCSGDGSNDSSGRTVTPATMMVTLESLVKFPTSVTVPKKMY</sequence>
<feature type="signal peptide" evidence="1">
    <location>
        <begin position="1"/>
        <end position="19"/>
    </location>
</feature>
<organism evidence="2 3">
    <name type="scientific">Morus notabilis</name>
    <dbReference type="NCBI Taxonomy" id="981085"/>
    <lineage>
        <taxon>Eukaryota</taxon>
        <taxon>Viridiplantae</taxon>
        <taxon>Streptophyta</taxon>
        <taxon>Embryophyta</taxon>
        <taxon>Tracheophyta</taxon>
        <taxon>Spermatophyta</taxon>
        <taxon>Magnoliopsida</taxon>
        <taxon>eudicotyledons</taxon>
        <taxon>Gunneridae</taxon>
        <taxon>Pentapetalae</taxon>
        <taxon>rosids</taxon>
        <taxon>fabids</taxon>
        <taxon>Rosales</taxon>
        <taxon>Moraceae</taxon>
        <taxon>Moreae</taxon>
        <taxon>Morus</taxon>
    </lineage>
</organism>
<proteinExistence type="predicted"/>
<gene>
    <name evidence="2" type="ORF">L484_009112</name>
</gene>
<dbReference type="Proteomes" id="UP000030645">
    <property type="component" value="Unassembled WGS sequence"/>
</dbReference>
<keyword evidence="1" id="KW-0732">Signal</keyword>
<evidence type="ECO:0000313" key="2">
    <source>
        <dbReference type="EMBL" id="EXB51148.1"/>
    </source>
</evidence>
<accession>W9R1A6</accession>
<dbReference type="EMBL" id="KE344032">
    <property type="protein sequence ID" value="EXB51148.1"/>
    <property type="molecule type" value="Genomic_DNA"/>
</dbReference>
<evidence type="ECO:0000313" key="3">
    <source>
        <dbReference type="Proteomes" id="UP000030645"/>
    </source>
</evidence>
<feature type="chain" id="PRO_5004928241" evidence="1">
    <location>
        <begin position="20"/>
        <end position="140"/>
    </location>
</feature>
<evidence type="ECO:0000256" key="1">
    <source>
        <dbReference type="SAM" id="SignalP"/>
    </source>
</evidence>
<keyword evidence="3" id="KW-1185">Reference proteome</keyword>